<accession>A0A4V4HW05</accession>
<proteinExistence type="predicted"/>
<feature type="region of interest" description="Disordered" evidence="1">
    <location>
        <begin position="78"/>
        <end position="97"/>
    </location>
</feature>
<feature type="compositionally biased region" description="Polar residues" evidence="1">
    <location>
        <begin position="78"/>
        <end position="96"/>
    </location>
</feature>
<comment type="caution">
    <text evidence="2">The sequence shown here is derived from an EMBL/GenBank/DDBJ whole genome shotgun (WGS) entry which is preliminary data.</text>
</comment>
<dbReference type="AlphaFoldDB" id="A0A4V4HW05"/>
<dbReference type="Proteomes" id="UP000308671">
    <property type="component" value="Unassembled WGS sequence"/>
</dbReference>
<gene>
    <name evidence="2" type="ORF">BGAL_0011g00450</name>
</gene>
<name>A0A4V4HW05_9HELO</name>
<sequence>MEYFKVRSNYESGSTIELSGADDLRAVRKAQEIFREFESVGLGRHQRKRIRFEKESQLDYVSNSGSSKSAAIPVFENATTSPMTPTQNPTLSQFQAPRNDGMIFHDGVEYTRRYNGMFQGKHVSSPSVIQIDGEDYLKYIVLTKASPF</sequence>
<reference evidence="2 3" key="1">
    <citation type="submission" date="2017-12" db="EMBL/GenBank/DDBJ databases">
        <title>Comparative genomics of Botrytis spp.</title>
        <authorList>
            <person name="Valero-Jimenez C.A."/>
            <person name="Tapia P."/>
            <person name="Veloso J."/>
            <person name="Silva-Moreno E."/>
            <person name="Staats M."/>
            <person name="Valdes J.H."/>
            <person name="Van Kan J.A.L."/>
        </authorList>
    </citation>
    <scope>NUCLEOTIDE SEQUENCE [LARGE SCALE GENOMIC DNA]</scope>
    <source>
        <strain evidence="2 3">MUCL435</strain>
    </source>
</reference>
<keyword evidence="3" id="KW-1185">Reference proteome</keyword>
<protein>
    <submittedName>
        <fullName evidence="2">Uncharacterized protein</fullName>
    </submittedName>
</protein>
<evidence type="ECO:0000256" key="1">
    <source>
        <dbReference type="SAM" id="MobiDB-lite"/>
    </source>
</evidence>
<evidence type="ECO:0000313" key="2">
    <source>
        <dbReference type="EMBL" id="THV55266.1"/>
    </source>
</evidence>
<organism evidence="2 3">
    <name type="scientific">Botrytis galanthina</name>
    <dbReference type="NCBI Taxonomy" id="278940"/>
    <lineage>
        <taxon>Eukaryota</taxon>
        <taxon>Fungi</taxon>
        <taxon>Dikarya</taxon>
        <taxon>Ascomycota</taxon>
        <taxon>Pezizomycotina</taxon>
        <taxon>Leotiomycetes</taxon>
        <taxon>Helotiales</taxon>
        <taxon>Sclerotiniaceae</taxon>
        <taxon>Botrytis</taxon>
    </lineage>
</organism>
<evidence type="ECO:0000313" key="3">
    <source>
        <dbReference type="Proteomes" id="UP000308671"/>
    </source>
</evidence>
<dbReference type="EMBL" id="PQXL01000011">
    <property type="protein sequence ID" value="THV55266.1"/>
    <property type="molecule type" value="Genomic_DNA"/>
</dbReference>
<dbReference type="OrthoDB" id="3555242at2759"/>